<dbReference type="Proteomes" id="UP000193411">
    <property type="component" value="Unassembled WGS sequence"/>
</dbReference>
<sequence length="236" mass="25772">MYSSTFTIRDLSHDQHPFTNRSSQFHGWRRSKPAAGVATPDRAAVSVEAATPRDSFSTSLFWILNMHHGGSWRGLHSFLRCSFSCSDRATRRCCNNSVLRCTGVGAHCAKATILSPIGVSMFCAPRDFFAQGILRNWNSCCVLVVPEALQQIGSSVARACGKVAVFAVSYISVFLISVIIICHRSDPILCLVSAKAVRCASAQSLSGLRTQAPPYPRNLLATCERNARPLMFATDL</sequence>
<reference evidence="2 3" key="1">
    <citation type="submission" date="2016-07" db="EMBL/GenBank/DDBJ databases">
        <title>Pervasive Adenine N6-methylation of Active Genes in Fungi.</title>
        <authorList>
            <consortium name="DOE Joint Genome Institute"/>
            <person name="Mondo S.J."/>
            <person name="Dannebaum R.O."/>
            <person name="Kuo R.C."/>
            <person name="Labutti K."/>
            <person name="Haridas S."/>
            <person name="Kuo A."/>
            <person name="Salamov A."/>
            <person name="Ahrendt S.R."/>
            <person name="Lipzen A."/>
            <person name="Sullivan W."/>
            <person name="Andreopoulos W.B."/>
            <person name="Clum A."/>
            <person name="Lindquist E."/>
            <person name="Daum C."/>
            <person name="Ramamoorthy G.K."/>
            <person name="Gryganskyi A."/>
            <person name="Culley D."/>
            <person name="Magnuson J.K."/>
            <person name="James T.Y."/>
            <person name="O'Malley M.A."/>
            <person name="Stajich J.E."/>
            <person name="Spatafora J.W."/>
            <person name="Visel A."/>
            <person name="Grigoriev I.V."/>
        </authorList>
    </citation>
    <scope>NUCLEOTIDE SEQUENCE [LARGE SCALE GENOMIC DNA]</scope>
    <source>
        <strain evidence="2 3">PL171</strain>
    </source>
</reference>
<organism evidence="2 3">
    <name type="scientific">Catenaria anguillulae PL171</name>
    <dbReference type="NCBI Taxonomy" id="765915"/>
    <lineage>
        <taxon>Eukaryota</taxon>
        <taxon>Fungi</taxon>
        <taxon>Fungi incertae sedis</taxon>
        <taxon>Blastocladiomycota</taxon>
        <taxon>Blastocladiomycetes</taxon>
        <taxon>Blastocladiales</taxon>
        <taxon>Catenariaceae</taxon>
        <taxon>Catenaria</taxon>
    </lineage>
</organism>
<name>A0A1Y2H7B7_9FUNG</name>
<keyword evidence="3" id="KW-1185">Reference proteome</keyword>
<comment type="caution">
    <text evidence="2">The sequence shown here is derived from an EMBL/GenBank/DDBJ whole genome shotgun (WGS) entry which is preliminary data.</text>
</comment>
<evidence type="ECO:0000256" key="1">
    <source>
        <dbReference type="SAM" id="Phobius"/>
    </source>
</evidence>
<evidence type="ECO:0000313" key="3">
    <source>
        <dbReference type="Proteomes" id="UP000193411"/>
    </source>
</evidence>
<evidence type="ECO:0000313" key="2">
    <source>
        <dbReference type="EMBL" id="ORZ30487.1"/>
    </source>
</evidence>
<accession>A0A1Y2H7B7</accession>
<keyword evidence="1" id="KW-0812">Transmembrane</keyword>
<feature type="transmembrane region" description="Helical" evidence="1">
    <location>
        <begin position="163"/>
        <end position="181"/>
    </location>
</feature>
<keyword evidence="1" id="KW-1133">Transmembrane helix</keyword>
<keyword evidence="1" id="KW-0472">Membrane</keyword>
<dbReference type="EMBL" id="MCFL01000084">
    <property type="protein sequence ID" value="ORZ30487.1"/>
    <property type="molecule type" value="Genomic_DNA"/>
</dbReference>
<dbReference type="AlphaFoldDB" id="A0A1Y2H7B7"/>
<protein>
    <submittedName>
        <fullName evidence="2">Uncharacterized protein</fullName>
    </submittedName>
</protein>
<gene>
    <name evidence="2" type="ORF">BCR44DRAFT_177911</name>
</gene>
<proteinExistence type="predicted"/>